<accession>A0AAQ3RT68</accession>
<reference evidence="3 4" key="1">
    <citation type="journal article" date="2023" name="Life. Sci Alliance">
        <title>Evolutionary insights into 3D genome organization and epigenetic landscape of Vigna mungo.</title>
        <authorList>
            <person name="Junaid A."/>
            <person name="Singh B."/>
            <person name="Bhatia S."/>
        </authorList>
    </citation>
    <scope>NUCLEOTIDE SEQUENCE [LARGE SCALE GENOMIC DNA]</scope>
    <source>
        <strain evidence="3">Urdbean</strain>
    </source>
</reference>
<name>A0AAQ3RT68_VIGMU</name>
<dbReference type="Proteomes" id="UP001374535">
    <property type="component" value="Chromosome 7"/>
</dbReference>
<evidence type="ECO:0000256" key="1">
    <source>
        <dbReference type="SAM" id="Phobius"/>
    </source>
</evidence>
<sequence length="162" mass="17396">MNTVDDAKYEGKAFQLQRRRISTVSSALAETAASMAVAVTFVGAAATLIVKRSKTSEPAQNWAKIEKEGKKMIKLCAEFHTIQSKACEDCGGSGICSECNGEGFVLRKRSGESSDQARVQAKNMATRFTDRGLLIPGFQRSGAIVQNALLVDPVQPVVAVEN</sequence>
<dbReference type="AlphaFoldDB" id="A0AAQ3RT68"/>
<evidence type="ECO:0000313" key="3">
    <source>
        <dbReference type="EMBL" id="WVZ03604.1"/>
    </source>
</evidence>
<feature type="domain" description="DUF7895" evidence="2">
    <location>
        <begin position="84"/>
        <end position="130"/>
    </location>
</feature>
<dbReference type="InterPro" id="IPR057217">
    <property type="entry name" value="DUF7895"/>
</dbReference>
<evidence type="ECO:0000259" key="2">
    <source>
        <dbReference type="Pfam" id="PF25433"/>
    </source>
</evidence>
<dbReference type="EMBL" id="CP144694">
    <property type="protein sequence ID" value="WVZ03604.1"/>
    <property type="molecule type" value="Genomic_DNA"/>
</dbReference>
<keyword evidence="4" id="KW-1185">Reference proteome</keyword>
<gene>
    <name evidence="3" type="ORF">V8G54_024410</name>
</gene>
<dbReference type="PANTHER" id="PTHR37230">
    <property type="entry name" value="OS06G0731300 PROTEIN"/>
    <property type="match status" value="1"/>
</dbReference>
<keyword evidence="1" id="KW-1133">Transmembrane helix</keyword>
<keyword evidence="1" id="KW-0812">Transmembrane</keyword>
<dbReference type="Pfam" id="PF25433">
    <property type="entry name" value="DUF7895"/>
    <property type="match status" value="1"/>
</dbReference>
<organism evidence="3 4">
    <name type="scientific">Vigna mungo</name>
    <name type="common">Black gram</name>
    <name type="synonym">Phaseolus mungo</name>
    <dbReference type="NCBI Taxonomy" id="3915"/>
    <lineage>
        <taxon>Eukaryota</taxon>
        <taxon>Viridiplantae</taxon>
        <taxon>Streptophyta</taxon>
        <taxon>Embryophyta</taxon>
        <taxon>Tracheophyta</taxon>
        <taxon>Spermatophyta</taxon>
        <taxon>Magnoliopsida</taxon>
        <taxon>eudicotyledons</taxon>
        <taxon>Gunneridae</taxon>
        <taxon>Pentapetalae</taxon>
        <taxon>rosids</taxon>
        <taxon>fabids</taxon>
        <taxon>Fabales</taxon>
        <taxon>Fabaceae</taxon>
        <taxon>Papilionoideae</taxon>
        <taxon>50 kb inversion clade</taxon>
        <taxon>NPAAA clade</taxon>
        <taxon>indigoferoid/millettioid clade</taxon>
        <taxon>Phaseoleae</taxon>
        <taxon>Vigna</taxon>
    </lineage>
</organism>
<proteinExistence type="predicted"/>
<feature type="transmembrane region" description="Helical" evidence="1">
    <location>
        <begin position="32"/>
        <end position="50"/>
    </location>
</feature>
<keyword evidence="1" id="KW-0472">Membrane</keyword>
<protein>
    <recommendedName>
        <fullName evidence="2">DUF7895 domain-containing protein</fullName>
    </recommendedName>
</protein>
<dbReference type="PANTHER" id="PTHR37230:SF1">
    <property type="entry name" value="OS06G0731300 PROTEIN"/>
    <property type="match status" value="1"/>
</dbReference>
<evidence type="ECO:0000313" key="4">
    <source>
        <dbReference type="Proteomes" id="UP001374535"/>
    </source>
</evidence>